<keyword evidence="7" id="KW-0564">Palmitate</keyword>
<reference evidence="12" key="1">
    <citation type="journal article" date="2019" name="Int. J. Syst. Evol. Microbiol.">
        <title>The Global Catalogue of Microorganisms (GCM) 10K type strain sequencing project: providing services to taxonomists for standard genome sequencing and annotation.</title>
        <authorList>
            <consortium name="The Broad Institute Genomics Platform"/>
            <consortium name="The Broad Institute Genome Sequencing Center for Infectious Disease"/>
            <person name="Wu L."/>
            <person name="Ma J."/>
        </authorList>
    </citation>
    <scope>NUCLEOTIDE SEQUENCE [LARGE SCALE GENOMIC DNA]</scope>
    <source>
        <strain evidence="12">CGMCC 4.7177</strain>
    </source>
</reference>
<keyword evidence="12" id="KW-1185">Reference proteome</keyword>
<dbReference type="SUPFAM" id="SSF53850">
    <property type="entry name" value="Periplasmic binding protein-like II"/>
    <property type="match status" value="1"/>
</dbReference>
<sequence>MRKYSTLTAIMYAIFILIGMSFFTAIALLFSALSGYVEYVPVIIIIAITLYSWFVLLLFHFFQTKRRKIVFISIAITAILIGMISPIQHAYKNNIPTMNTEVYVYEYTPFSKNARIATLDEPSTLRLSDDLPRMDGATALYPLYSAFVQATYPEQEYTPFDSEVMVNTTPDAYSNLFAGKVDMIFVAAPSNSQLKIAQQKGVELNMIPIGREAFVFFVNQKNTVNGLKFADIQDIYSGKVTNWNEVGGANDSIRAFQRPADSGSQTALEKVMGETPIMKAPHENISSGMGGIINEVSQYRNYKNALGYTFRFYSTEMIQNDQIKLLEIDGVAPTKETIRSDAYPLTSEFYIVTTGTKNENVQKFINWILSEQGQLLVEKSGYVAIN</sequence>
<dbReference type="InterPro" id="IPR050811">
    <property type="entry name" value="Phosphate_ABC_transporter"/>
</dbReference>
<dbReference type="InterPro" id="IPR024370">
    <property type="entry name" value="PBP_domain"/>
</dbReference>
<evidence type="ECO:0000256" key="8">
    <source>
        <dbReference type="ARBA" id="ARBA00023288"/>
    </source>
</evidence>
<organism evidence="11 12">
    <name type="scientific">Sporosarcina siberiensis</name>
    <dbReference type="NCBI Taxonomy" id="1365606"/>
    <lineage>
        <taxon>Bacteria</taxon>
        <taxon>Bacillati</taxon>
        <taxon>Bacillota</taxon>
        <taxon>Bacilli</taxon>
        <taxon>Bacillales</taxon>
        <taxon>Caryophanaceae</taxon>
        <taxon>Sporosarcina</taxon>
    </lineage>
</organism>
<evidence type="ECO:0000259" key="10">
    <source>
        <dbReference type="Pfam" id="PF12849"/>
    </source>
</evidence>
<evidence type="ECO:0000256" key="7">
    <source>
        <dbReference type="ARBA" id="ARBA00023139"/>
    </source>
</evidence>
<evidence type="ECO:0000256" key="6">
    <source>
        <dbReference type="ARBA" id="ARBA00022729"/>
    </source>
</evidence>
<accession>A0ABW4SKG3</accession>
<keyword evidence="6" id="KW-0732">Signal</keyword>
<proteinExistence type="inferred from homology"/>
<comment type="function">
    <text evidence="1">Part of the ABC transporter complex PstSACB involved in phosphate import.</text>
</comment>
<evidence type="ECO:0000256" key="2">
    <source>
        <dbReference type="ARBA" id="ARBA00004193"/>
    </source>
</evidence>
<dbReference type="Pfam" id="PF12849">
    <property type="entry name" value="PBP_like_2"/>
    <property type="match status" value="1"/>
</dbReference>
<evidence type="ECO:0000313" key="11">
    <source>
        <dbReference type="EMBL" id="MFD1929505.1"/>
    </source>
</evidence>
<evidence type="ECO:0000256" key="4">
    <source>
        <dbReference type="ARBA" id="ARBA00011529"/>
    </source>
</evidence>
<evidence type="ECO:0000256" key="5">
    <source>
        <dbReference type="ARBA" id="ARBA00022592"/>
    </source>
</evidence>
<dbReference type="Gene3D" id="3.40.190.10">
    <property type="entry name" value="Periplasmic binding protein-like II"/>
    <property type="match status" value="2"/>
</dbReference>
<dbReference type="RefSeq" id="WP_381539707.1">
    <property type="nucleotide sequence ID" value="NZ_JBHUGI010000035.1"/>
</dbReference>
<gene>
    <name evidence="11" type="ORF">ACFSFY_15795</name>
</gene>
<keyword evidence="8" id="KW-0449">Lipoprotein</keyword>
<evidence type="ECO:0000256" key="9">
    <source>
        <dbReference type="SAM" id="Phobius"/>
    </source>
</evidence>
<dbReference type="PANTHER" id="PTHR30570">
    <property type="entry name" value="PERIPLASMIC PHOSPHATE BINDING COMPONENT OF PHOSPHATE ABC TRANSPORTER"/>
    <property type="match status" value="1"/>
</dbReference>
<name>A0ABW4SKG3_9BACL</name>
<dbReference type="Proteomes" id="UP001597218">
    <property type="component" value="Unassembled WGS sequence"/>
</dbReference>
<feature type="domain" description="PBP" evidence="10">
    <location>
        <begin position="134"/>
        <end position="371"/>
    </location>
</feature>
<dbReference type="EMBL" id="JBHUGI010000035">
    <property type="protein sequence ID" value="MFD1929505.1"/>
    <property type="molecule type" value="Genomic_DNA"/>
</dbReference>
<evidence type="ECO:0000313" key="12">
    <source>
        <dbReference type="Proteomes" id="UP001597218"/>
    </source>
</evidence>
<comment type="caution">
    <text evidence="11">The sequence shown here is derived from an EMBL/GenBank/DDBJ whole genome shotgun (WGS) entry which is preliminary data.</text>
</comment>
<feature type="transmembrane region" description="Helical" evidence="9">
    <location>
        <begin position="39"/>
        <end position="62"/>
    </location>
</feature>
<keyword evidence="9" id="KW-0472">Membrane</keyword>
<keyword evidence="9" id="KW-0812">Transmembrane</keyword>
<keyword evidence="9" id="KW-1133">Transmembrane helix</keyword>
<keyword evidence="5" id="KW-0592">Phosphate transport</keyword>
<keyword evidence="5" id="KW-0813">Transport</keyword>
<evidence type="ECO:0000256" key="1">
    <source>
        <dbReference type="ARBA" id="ARBA00002841"/>
    </source>
</evidence>
<comment type="subcellular location">
    <subcellularLocation>
        <location evidence="2">Cell membrane</location>
        <topology evidence="2">Lipid-anchor</topology>
    </subcellularLocation>
</comment>
<comment type="subunit">
    <text evidence="4">The complex is composed of two ATP-binding proteins (PstB), two transmembrane proteins (PstC and PstA) and a solute-binding protein (PstS).</text>
</comment>
<evidence type="ECO:0000256" key="3">
    <source>
        <dbReference type="ARBA" id="ARBA00008725"/>
    </source>
</evidence>
<dbReference type="PANTHER" id="PTHR30570:SF1">
    <property type="entry name" value="PHOSPHATE-BINDING PROTEIN PSTS"/>
    <property type="match status" value="1"/>
</dbReference>
<feature type="transmembrane region" description="Helical" evidence="9">
    <location>
        <begin position="69"/>
        <end position="91"/>
    </location>
</feature>
<protein>
    <submittedName>
        <fullName evidence="11">PstS family phosphate ABC transporter substrate-binding protein</fullName>
    </submittedName>
</protein>
<feature type="transmembrane region" description="Helical" evidence="9">
    <location>
        <begin position="12"/>
        <end position="33"/>
    </location>
</feature>
<comment type="similarity">
    <text evidence="3">Belongs to the PstS family.</text>
</comment>